<gene>
    <name evidence="2" type="ORF">FSP39_004738</name>
</gene>
<evidence type="ECO:0000313" key="2">
    <source>
        <dbReference type="EMBL" id="KAK3099461.1"/>
    </source>
</evidence>
<sequence>MRREVAMDNFLTALGLFRKRLAKDGFCLFRAVSEQYWTELDAMQTLSRIYKSCLDTSGSSNTSGEAETDDRIKRNRGRRVTPPVPYRIAKALDPYVYRNTELDIWEEEKREAIHRERYKFVTFSVGDKCQNPMPSSNQLTVQTPYPRIWVPFMDDVALGQVDVNCPPSQDSTGKDLPSHGENIFVIKDI</sequence>
<keyword evidence="3" id="KW-1185">Reference proteome</keyword>
<feature type="region of interest" description="Disordered" evidence="1">
    <location>
        <begin position="56"/>
        <end position="78"/>
    </location>
</feature>
<dbReference type="Proteomes" id="UP001186944">
    <property type="component" value="Unassembled WGS sequence"/>
</dbReference>
<evidence type="ECO:0000313" key="3">
    <source>
        <dbReference type="Proteomes" id="UP001186944"/>
    </source>
</evidence>
<name>A0AA88Y6E5_PINIB</name>
<organism evidence="2 3">
    <name type="scientific">Pinctada imbricata</name>
    <name type="common">Atlantic pearl-oyster</name>
    <name type="synonym">Pinctada martensii</name>
    <dbReference type="NCBI Taxonomy" id="66713"/>
    <lineage>
        <taxon>Eukaryota</taxon>
        <taxon>Metazoa</taxon>
        <taxon>Spiralia</taxon>
        <taxon>Lophotrochozoa</taxon>
        <taxon>Mollusca</taxon>
        <taxon>Bivalvia</taxon>
        <taxon>Autobranchia</taxon>
        <taxon>Pteriomorphia</taxon>
        <taxon>Pterioida</taxon>
        <taxon>Pterioidea</taxon>
        <taxon>Pteriidae</taxon>
        <taxon>Pinctada</taxon>
    </lineage>
</organism>
<evidence type="ECO:0000256" key="1">
    <source>
        <dbReference type="SAM" id="MobiDB-lite"/>
    </source>
</evidence>
<reference evidence="2" key="1">
    <citation type="submission" date="2019-08" db="EMBL/GenBank/DDBJ databases">
        <title>The improved chromosome-level genome for the pearl oyster Pinctada fucata martensii using PacBio sequencing and Hi-C.</title>
        <authorList>
            <person name="Zheng Z."/>
        </authorList>
    </citation>
    <scope>NUCLEOTIDE SEQUENCE</scope>
    <source>
        <strain evidence="2">ZZ-2019</strain>
        <tissue evidence="2">Adductor muscle</tissue>
    </source>
</reference>
<protein>
    <submittedName>
        <fullName evidence="2">Uncharacterized protein</fullName>
    </submittedName>
</protein>
<proteinExistence type="predicted"/>
<dbReference type="Gene3D" id="3.90.70.80">
    <property type="match status" value="1"/>
</dbReference>
<dbReference type="EMBL" id="VSWD01000006">
    <property type="protein sequence ID" value="KAK3099461.1"/>
    <property type="molecule type" value="Genomic_DNA"/>
</dbReference>
<dbReference type="AlphaFoldDB" id="A0AA88Y6E5"/>
<accession>A0AA88Y6E5</accession>
<comment type="caution">
    <text evidence="2">The sequence shown here is derived from an EMBL/GenBank/DDBJ whole genome shotgun (WGS) entry which is preliminary data.</text>
</comment>
<feature type="compositionally biased region" description="Polar residues" evidence="1">
    <location>
        <begin position="56"/>
        <end position="65"/>
    </location>
</feature>